<dbReference type="AlphaFoldDB" id="A0A317EEB8"/>
<proteinExistence type="predicted"/>
<gene>
    <name evidence="1" type="ORF">DKG74_04120</name>
</gene>
<reference evidence="1 2" key="1">
    <citation type="submission" date="2018-05" db="EMBL/GenBank/DDBJ databases">
        <title>Zavarzinia sp. HR-AS.</title>
        <authorList>
            <person name="Lee Y."/>
            <person name="Jeon C.O."/>
        </authorList>
    </citation>
    <scope>NUCLEOTIDE SEQUENCE [LARGE SCALE GENOMIC DNA]</scope>
    <source>
        <strain evidence="1 2">HR-AS</strain>
    </source>
</reference>
<keyword evidence="2" id="KW-1185">Reference proteome</keyword>
<evidence type="ECO:0000313" key="1">
    <source>
        <dbReference type="EMBL" id="PWR24962.1"/>
    </source>
</evidence>
<accession>A0A317EEB8</accession>
<dbReference type="EMBL" id="QGLE01000002">
    <property type="protein sequence ID" value="PWR24962.1"/>
    <property type="molecule type" value="Genomic_DNA"/>
</dbReference>
<dbReference type="Proteomes" id="UP000245461">
    <property type="component" value="Unassembled WGS sequence"/>
</dbReference>
<sequence>MTDSFIAVRPHGGEAEPELQIESIEGVTGSAGGVRIRFWSVQGEHGFIAVPADELTEVVRHWLIHHGAVSRYARLRAAAKAFD</sequence>
<comment type="caution">
    <text evidence="1">The sequence shown here is derived from an EMBL/GenBank/DDBJ whole genome shotgun (WGS) entry which is preliminary data.</text>
</comment>
<organism evidence="1 2">
    <name type="scientific">Zavarzinia aquatilis</name>
    <dbReference type="NCBI Taxonomy" id="2211142"/>
    <lineage>
        <taxon>Bacteria</taxon>
        <taxon>Pseudomonadati</taxon>
        <taxon>Pseudomonadota</taxon>
        <taxon>Alphaproteobacteria</taxon>
        <taxon>Rhodospirillales</taxon>
        <taxon>Zavarziniaceae</taxon>
        <taxon>Zavarzinia</taxon>
    </lineage>
</organism>
<evidence type="ECO:0000313" key="2">
    <source>
        <dbReference type="Proteomes" id="UP000245461"/>
    </source>
</evidence>
<name>A0A317EEB8_9PROT</name>
<protein>
    <submittedName>
        <fullName evidence="1">Uncharacterized protein</fullName>
    </submittedName>
</protein>